<proteinExistence type="inferred from homology"/>
<evidence type="ECO:0000256" key="3">
    <source>
        <dbReference type="ARBA" id="ARBA00007681"/>
    </source>
</evidence>
<keyword evidence="5 10" id="KW-0375">Hydrogen ion transport</keyword>
<keyword evidence="6 10" id="KW-0406">Ion transport</keyword>
<evidence type="ECO:0000256" key="4">
    <source>
        <dbReference type="ARBA" id="ARBA00022448"/>
    </source>
</evidence>
<dbReference type="InterPro" id="IPR035968">
    <property type="entry name" value="ATP_synth_F1_ATPase_gsu"/>
</dbReference>
<dbReference type="AlphaFoldDB" id="A0A9W6GIK6"/>
<keyword evidence="4 10" id="KW-0813">Transport</keyword>
<comment type="subunit">
    <text evidence="10">F-type ATPases have 2 components, CF(1) - the catalytic core - and CF(0) - the membrane proton channel. CF(1) has five subunits: alpha(3), beta(3), gamma(1), delta(1), epsilon(1). CF(0) has three main subunits: a, b and c.</text>
</comment>
<dbReference type="CDD" id="cd12151">
    <property type="entry name" value="F1-ATPase_gamma"/>
    <property type="match status" value="1"/>
</dbReference>
<dbReference type="GO" id="GO:0042777">
    <property type="term" value="P:proton motive force-driven plasma membrane ATP synthesis"/>
    <property type="evidence" value="ECO:0007669"/>
    <property type="project" value="UniProtKB-UniRule"/>
</dbReference>
<dbReference type="GO" id="GO:0005886">
    <property type="term" value="C:plasma membrane"/>
    <property type="evidence" value="ECO:0007669"/>
    <property type="project" value="UniProtKB-SubCell"/>
</dbReference>
<protein>
    <recommendedName>
        <fullName evidence="10">ATP synthase gamma chain</fullName>
    </recommendedName>
    <alternativeName>
        <fullName evidence="10">ATP synthase F1 sector gamma subunit</fullName>
    </alternativeName>
    <alternativeName>
        <fullName evidence="10">F-ATPase gamma subunit</fullName>
    </alternativeName>
</protein>
<dbReference type="Proteomes" id="UP001144297">
    <property type="component" value="Unassembled WGS sequence"/>
</dbReference>
<evidence type="ECO:0000256" key="10">
    <source>
        <dbReference type="HAMAP-Rule" id="MF_00815"/>
    </source>
</evidence>
<dbReference type="Pfam" id="PF00231">
    <property type="entry name" value="ATP-synt"/>
    <property type="match status" value="1"/>
</dbReference>
<evidence type="ECO:0000256" key="9">
    <source>
        <dbReference type="ARBA" id="ARBA00023310"/>
    </source>
</evidence>
<comment type="function">
    <text evidence="1 10">Produces ATP from ADP in the presence of a proton gradient across the membrane. The gamma chain is believed to be important in regulating ATPase activity and the flow of protons through the CF(0) complex.</text>
</comment>
<keyword evidence="12" id="KW-1185">Reference proteome</keyword>
<dbReference type="PANTHER" id="PTHR11693:SF22">
    <property type="entry name" value="ATP SYNTHASE SUBUNIT GAMMA, MITOCHONDRIAL"/>
    <property type="match status" value="1"/>
</dbReference>
<keyword evidence="8 10" id="KW-0139">CF(1)</keyword>
<evidence type="ECO:0000256" key="1">
    <source>
        <dbReference type="ARBA" id="ARBA00003456"/>
    </source>
</evidence>
<comment type="caution">
    <text evidence="11">The sequence shown here is derived from an EMBL/GenBank/DDBJ whole genome shotgun (WGS) entry which is preliminary data.</text>
</comment>
<organism evidence="11 12">
    <name type="scientific">Thermodesulfovibrio yellowstonii</name>
    <dbReference type="NCBI Taxonomy" id="28262"/>
    <lineage>
        <taxon>Bacteria</taxon>
        <taxon>Pseudomonadati</taxon>
        <taxon>Nitrospirota</taxon>
        <taxon>Thermodesulfovibrionia</taxon>
        <taxon>Thermodesulfovibrionales</taxon>
        <taxon>Thermodesulfovibrionaceae</taxon>
        <taxon>Thermodesulfovibrio</taxon>
    </lineage>
</organism>
<evidence type="ECO:0000256" key="7">
    <source>
        <dbReference type="ARBA" id="ARBA00023136"/>
    </source>
</evidence>
<keyword evidence="10" id="KW-1003">Cell membrane</keyword>
<reference evidence="11" key="1">
    <citation type="submission" date="2022-12" db="EMBL/GenBank/DDBJ databases">
        <title>Reference genome sequencing for broad-spectrum identification of bacterial and archaeal isolates by mass spectrometry.</title>
        <authorList>
            <person name="Sekiguchi Y."/>
            <person name="Tourlousse D.M."/>
        </authorList>
    </citation>
    <scope>NUCLEOTIDE SEQUENCE</scope>
    <source>
        <strain evidence="11">TSL-P1</strain>
    </source>
</reference>
<comment type="similarity">
    <text evidence="3 10">Belongs to the ATPase gamma chain family.</text>
</comment>
<evidence type="ECO:0000256" key="6">
    <source>
        <dbReference type="ARBA" id="ARBA00023065"/>
    </source>
</evidence>
<dbReference type="NCBIfam" id="TIGR01146">
    <property type="entry name" value="ATPsyn_F1gamma"/>
    <property type="match status" value="1"/>
</dbReference>
<dbReference type="EMBL" id="BSDX01000001">
    <property type="protein sequence ID" value="GLI54426.1"/>
    <property type="molecule type" value="Genomic_DNA"/>
</dbReference>
<dbReference type="Gene3D" id="3.40.1380.10">
    <property type="match status" value="1"/>
</dbReference>
<evidence type="ECO:0000256" key="2">
    <source>
        <dbReference type="ARBA" id="ARBA00004170"/>
    </source>
</evidence>
<dbReference type="InterPro" id="IPR000131">
    <property type="entry name" value="ATP_synth_F1_gsu"/>
</dbReference>
<accession>A0A9W6GIK6</accession>
<evidence type="ECO:0000256" key="5">
    <source>
        <dbReference type="ARBA" id="ARBA00022781"/>
    </source>
</evidence>
<dbReference type="PANTHER" id="PTHR11693">
    <property type="entry name" value="ATP SYNTHASE GAMMA CHAIN"/>
    <property type="match status" value="1"/>
</dbReference>
<dbReference type="SUPFAM" id="SSF52943">
    <property type="entry name" value="ATP synthase (F1-ATPase), gamma subunit"/>
    <property type="match status" value="1"/>
</dbReference>
<dbReference type="GO" id="GO:0005524">
    <property type="term" value="F:ATP binding"/>
    <property type="evidence" value="ECO:0007669"/>
    <property type="project" value="UniProtKB-UniRule"/>
</dbReference>
<dbReference type="GO" id="GO:0045259">
    <property type="term" value="C:proton-transporting ATP synthase complex"/>
    <property type="evidence" value="ECO:0007669"/>
    <property type="project" value="UniProtKB-KW"/>
</dbReference>
<keyword evidence="9 10" id="KW-0066">ATP synthesis</keyword>
<dbReference type="PRINTS" id="PR00126">
    <property type="entry name" value="ATPASEGAMMA"/>
</dbReference>
<evidence type="ECO:0000256" key="8">
    <source>
        <dbReference type="ARBA" id="ARBA00023196"/>
    </source>
</evidence>
<evidence type="ECO:0000313" key="11">
    <source>
        <dbReference type="EMBL" id="GLI54426.1"/>
    </source>
</evidence>
<keyword evidence="7 10" id="KW-0472">Membrane</keyword>
<comment type="subcellular location">
    <subcellularLocation>
        <location evidence="10">Cell membrane</location>
        <topology evidence="10">Peripheral membrane protein</topology>
    </subcellularLocation>
    <subcellularLocation>
        <location evidence="2">Membrane</location>
        <topology evidence="2">Peripheral membrane protein</topology>
    </subcellularLocation>
</comment>
<dbReference type="Gene3D" id="1.10.287.80">
    <property type="entry name" value="ATP synthase, gamma subunit, helix hairpin domain"/>
    <property type="match status" value="2"/>
</dbReference>
<dbReference type="FunFam" id="3.40.1380.10:FF:000006">
    <property type="entry name" value="ATP synthase gamma chain"/>
    <property type="match status" value="1"/>
</dbReference>
<sequence>MPTLRDIRKKIKAIQGTKKITSAMKMVAAAKLRKVQDSMLRYRPYATKMQQVLSDLAGAVETRGDVPPLLLRRPIKNVEVLVITSDKGLCGAFNTNILRVAAKEIDRLKKEGLNVTISVVGRKARDYFKRREIPLKNIWTGISGKLQYAHAQMITQEMINSYVSEAVDEVVVIYNEFKSVIAQRVVINRILPVGRIASEPSEQPVFIPFTYEPRAPELFAMLLPIYIEIQIYRALLESQAAEEAARMTAMDNATKNCDELIKKTTLIANKVRQASITKELMDIVGGVEALKQSEG</sequence>
<name>A0A9W6GIK6_9BACT</name>
<gene>
    <name evidence="10 11" type="primary">atpG</name>
    <name evidence="11" type="ORF">TISLANDTSLP1_21190</name>
</gene>
<dbReference type="GO" id="GO:0046933">
    <property type="term" value="F:proton-transporting ATP synthase activity, rotational mechanism"/>
    <property type="evidence" value="ECO:0007669"/>
    <property type="project" value="UniProtKB-UniRule"/>
</dbReference>
<evidence type="ECO:0000313" key="12">
    <source>
        <dbReference type="Proteomes" id="UP001144297"/>
    </source>
</evidence>
<dbReference type="HAMAP" id="MF_00815">
    <property type="entry name" value="ATP_synth_gamma_bact"/>
    <property type="match status" value="1"/>
</dbReference>